<comment type="subcellular location">
    <subcellularLocation>
        <location evidence="1">Membrane</location>
        <topology evidence="1">Multi-pass membrane protein</topology>
    </subcellularLocation>
</comment>
<keyword evidence="4 6" id="KW-1133">Transmembrane helix</keyword>
<name>A0A2R4MBW0_9HYPH</name>
<feature type="transmembrane region" description="Helical" evidence="6">
    <location>
        <begin position="42"/>
        <end position="59"/>
    </location>
</feature>
<evidence type="ECO:0000256" key="6">
    <source>
        <dbReference type="SAM" id="Phobius"/>
    </source>
</evidence>
<feature type="transmembrane region" description="Helical" evidence="6">
    <location>
        <begin position="185"/>
        <end position="205"/>
    </location>
</feature>
<keyword evidence="5 6" id="KW-0472">Membrane</keyword>
<feature type="transmembrane region" description="Helical" evidence="6">
    <location>
        <begin position="71"/>
        <end position="93"/>
    </location>
</feature>
<evidence type="ECO:0000256" key="2">
    <source>
        <dbReference type="ARBA" id="ARBA00007362"/>
    </source>
</evidence>
<evidence type="ECO:0000313" key="8">
    <source>
        <dbReference type="EMBL" id="AVX03463.1"/>
    </source>
</evidence>
<dbReference type="PANTHER" id="PTHR32322:SF2">
    <property type="entry name" value="EAMA DOMAIN-CONTAINING PROTEIN"/>
    <property type="match status" value="1"/>
</dbReference>
<dbReference type="InterPro" id="IPR000620">
    <property type="entry name" value="EamA_dom"/>
</dbReference>
<dbReference type="STRING" id="1122213.GCA_000423365_01856"/>
<dbReference type="GO" id="GO:0016020">
    <property type="term" value="C:membrane"/>
    <property type="evidence" value="ECO:0007669"/>
    <property type="project" value="UniProtKB-SubCell"/>
</dbReference>
<evidence type="ECO:0000256" key="5">
    <source>
        <dbReference type="ARBA" id="ARBA00023136"/>
    </source>
</evidence>
<feature type="domain" description="EamA" evidence="7">
    <location>
        <begin position="13"/>
        <end position="142"/>
    </location>
</feature>
<dbReference type="PANTHER" id="PTHR32322">
    <property type="entry name" value="INNER MEMBRANE TRANSPORTER"/>
    <property type="match status" value="1"/>
</dbReference>
<feature type="transmembrane region" description="Helical" evidence="6">
    <location>
        <begin position="12"/>
        <end position="36"/>
    </location>
</feature>
<gene>
    <name evidence="8" type="ORF">MXMO3_00932</name>
</gene>
<evidence type="ECO:0000313" key="9">
    <source>
        <dbReference type="Proteomes" id="UP000258927"/>
    </source>
</evidence>
<dbReference type="KEGG" id="mmyr:MXMO3_00932"/>
<comment type="similarity">
    <text evidence="2">Belongs to the EamA transporter family.</text>
</comment>
<keyword evidence="3 6" id="KW-0812">Transmembrane</keyword>
<reference evidence="8 9" key="1">
    <citation type="submission" date="2017-05" db="EMBL/GenBank/DDBJ databases">
        <title>Genome Analysis of Maritalea myrionectae HL2708#5.</title>
        <authorList>
            <consortium name="Cotde Inc.-PKNU"/>
            <person name="Jang D."/>
            <person name="Oh H.-M."/>
        </authorList>
    </citation>
    <scope>NUCLEOTIDE SEQUENCE [LARGE SCALE GENOMIC DNA]</scope>
    <source>
        <strain evidence="8 9">HL2708#5</strain>
    </source>
</reference>
<protein>
    <recommendedName>
        <fullName evidence="7">EamA domain-containing protein</fullName>
    </recommendedName>
</protein>
<feature type="transmembrane region" description="Helical" evidence="6">
    <location>
        <begin position="248"/>
        <end position="268"/>
    </location>
</feature>
<organism evidence="8 9">
    <name type="scientific">Maritalea myrionectae</name>
    <dbReference type="NCBI Taxonomy" id="454601"/>
    <lineage>
        <taxon>Bacteria</taxon>
        <taxon>Pseudomonadati</taxon>
        <taxon>Pseudomonadota</taxon>
        <taxon>Alphaproteobacteria</taxon>
        <taxon>Hyphomicrobiales</taxon>
        <taxon>Devosiaceae</taxon>
        <taxon>Maritalea</taxon>
    </lineage>
</organism>
<evidence type="ECO:0000256" key="1">
    <source>
        <dbReference type="ARBA" id="ARBA00004141"/>
    </source>
</evidence>
<evidence type="ECO:0000256" key="3">
    <source>
        <dbReference type="ARBA" id="ARBA00022692"/>
    </source>
</evidence>
<feature type="transmembrane region" description="Helical" evidence="6">
    <location>
        <begin position="217"/>
        <end position="236"/>
    </location>
</feature>
<sequence>MPQFIKSLPPTALIIALGALVGVSFLLSKFVAMAGLAPQMALFWQLAFACLALFVLALVSGQRPPLGWQYLVYYLGAGLLGISGPALIAYAVLGYISTGFYAALVTLSPLFTFAITALVERRMPHVHRLIGILIGLAGISFATLGGFDLSGVAVHWIILAMLGPVLLAMGNVFRSRTYPPNADPMGLAMGTLALQLILIGGIMLFTGQFAQTPIPTSGAFISIAGVGLITAFSYILTFEVQRRTDGVGFAQVGYFATLFGIVFGALVFGEPIGLPLMLSLLVLFLGLMITNGHLSFSRLRQPRKV</sequence>
<feature type="transmembrane region" description="Helical" evidence="6">
    <location>
        <begin position="153"/>
        <end position="173"/>
    </location>
</feature>
<dbReference type="InterPro" id="IPR050638">
    <property type="entry name" value="AA-Vitamin_Transporters"/>
</dbReference>
<feature type="transmembrane region" description="Helical" evidence="6">
    <location>
        <begin position="126"/>
        <end position="147"/>
    </location>
</feature>
<evidence type="ECO:0000256" key="4">
    <source>
        <dbReference type="ARBA" id="ARBA00022989"/>
    </source>
</evidence>
<dbReference type="AlphaFoldDB" id="A0A2R4MBW0"/>
<dbReference type="RefSeq" id="WP_117395101.1">
    <property type="nucleotide sequence ID" value="NZ_CP021330.1"/>
</dbReference>
<dbReference type="Pfam" id="PF00892">
    <property type="entry name" value="EamA"/>
    <property type="match status" value="2"/>
</dbReference>
<dbReference type="SUPFAM" id="SSF103481">
    <property type="entry name" value="Multidrug resistance efflux transporter EmrE"/>
    <property type="match status" value="2"/>
</dbReference>
<dbReference type="InterPro" id="IPR037185">
    <property type="entry name" value="EmrE-like"/>
</dbReference>
<dbReference type="Proteomes" id="UP000258927">
    <property type="component" value="Chromosome"/>
</dbReference>
<feature type="transmembrane region" description="Helical" evidence="6">
    <location>
        <begin position="274"/>
        <end position="294"/>
    </location>
</feature>
<dbReference type="EMBL" id="CP021330">
    <property type="protein sequence ID" value="AVX03463.1"/>
    <property type="molecule type" value="Genomic_DNA"/>
</dbReference>
<accession>A0A2R4MBW0</accession>
<proteinExistence type="inferred from homology"/>
<feature type="transmembrane region" description="Helical" evidence="6">
    <location>
        <begin position="99"/>
        <end position="119"/>
    </location>
</feature>
<evidence type="ECO:0000259" key="7">
    <source>
        <dbReference type="Pfam" id="PF00892"/>
    </source>
</evidence>
<keyword evidence="9" id="KW-1185">Reference proteome</keyword>
<feature type="domain" description="EamA" evidence="7">
    <location>
        <begin position="156"/>
        <end position="291"/>
    </location>
</feature>